<dbReference type="SUPFAM" id="SSF88946">
    <property type="entry name" value="Sigma2 domain of RNA polymerase sigma factors"/>
    <property type="match status" value="1"/>
</dbReference>
<dbReference type="InterPro" id="IPR014284">
    <property type="entry name" value="RNA_pol_sigma-70_dom"/>
</dbReference>
<keyword evidence="2" id="KW-0731">Sigma factor</keyword>
<sequence length="116" mass="13230">MTIHADEDTDLLRRYFADIEDSTPLSREREVELSAKIHKGDMAARDELASANLRFVVDVARQYQNRGLSMAELVSAGNVGLMKAADRFDGERGFKFISYAVWWIRQSIMQTLTDQT</sequence>
<evidence type="ECO:0000256" key="4">
    <source>
        <dbReference type="ARBA" id="ARBA00023163"/>
    </source>
</evidence>
<dbReference type="InterPro" id="IPR050239">
    <property type="entry name" value="Sigma-70_RNA_pol_init_factors"/>
</dbReference>
<feature type="domain" description="RNA polymerase sigma-70" evidence="5">
    <location>
        <begin position="72"/>
        <end position="85"/>
    </location>
</feature>
<keyword evidence="4" id="KW-0804">Transcription</keyword>
<evidence type="ECO:0000256" key="3">
    <source>
        <dbReference type="ARBA" id="ARBA00023125"/>
    </source>
</evidence>
<evidence type="ECO:0000256" key="2">
    <source>
        <dbReference type="ARBA" id="ARBA00023082"/>
    </source>
</evidence>
<organism evidence="6">
    <name type="scientific">marine metagenome</name>
    <dbReference type="NCBI Taxonomy" id="408172"/>
    <lineage>
        <taxon>unclassified sequences</taxon>
        <taxon>metagenomes</taxon>
        <taxon>ecological metagenomes</taxon>
    </lineage>
</organism>
<dbReference type="NCBIfam" id="TIGR02937">
    <property type="entry name" value="sigma70-ECF"/>
    <property type="match status" value="1"/>
</dbReference>
<dbReference type="GO" id="GO:0003677">
    <property type="term" value="F:DNA binding"/>
    <property type="evidence" value="ECO:0007669"/>
    <property type="project" value="UniProtKB-KW"/>
</dbReference>
<gene>
    <name evidence="6" type="ORF">METZ01_LOCUS450278</name>
</gene>
<dbReference type="InterPro" id="IPR000943">
    <property type="entry name" value="RNA_pol_sigma70"/>
</dbReference>
<reference evidence="6" key="1">
    <citation type="submission" date="2018-05" db="EMBL/GenBank/DDBJ databases">
        <authorList>
            <person name="Lanie J.A."/>
            <person name="Ng W.-L."/>
            <person name="Kazmierczak K.M."/>
            <person name="Andrzejewski T.M."/>
            <person name="Davidsen T.M."/>
            <person name="Wayne K.J."/>
            <person name="Tettelin H."/>
            <person name="Glass J.I."/>
            <person name="Rusch D."/>
            <person name="Podicherti R."/>
            <person name="Tsui H.-C.T."/>
            <person name="Winkler M.E."/>
        </authorList>
    </citation>
    <scope>NUCLEOTIDE SEQUENCE</scope>
</reference>
<evidence type="ECO:0000259" key="5">
    <source>
        <dbReference type="PROSITE" id="PS00715"/>
    </source>
</evidence>
<dbReference type="InterPro" id="IPR013325">
    <property type="entry name" value="RNA_pol_sigma_r2"/>
</dbReference>
<keyword evidence="3" id="KW-0238">DNA-binding</keyword>
<evidence type="ECO:0000313" key="6">
    <source>
        <dbReference type="EMBL" id="SVD97424.1"/>
    </source>
</evidence>
<accession>A0A382ZPM2</accession>
<dbReference type="InterPro" id="IPR007627">
    <property type="entry name" value="RNA_pol_sigma70_r2"/>
</dbReference>
<dbReference type="InterPro" id="IPR009042">
    <property type="entry name" value="RNA_pol_sigma70_r1_2"/>
</dbReference>
<feature type="non-terminal residue" evidence="6">
    <location>
        <position position="116"/>
    </location>
</feature>
<proteinExistence type="predicted"/>
<dbReference type="EMBL" id="UINC01185621">
    <property type="protein sequence ID" value="SVD97424.1"/>
    <property type="molecule type" value="Genomic_DNA"/>
</dbReference>
<dbReference type="GO" id="GO:0006352">
    <property type="term" value="P:DNA-templated transcription initiation"/>
    <property type="evidence" value="ECO:0007669"/>
    <property type="project" value="InterPro"/>
</dbReference>
<dbReference type="Pfam" id="PF00140">
    <property type="entry name" value="Sigma70_r1_2"/>
    <property type="match status" value="1"/>
</dbReference>
<name>A0A382ZPM2_9ZZZZ</name>
<evidence type="ECO:0000256" key="1">
    <source>
        <dbReference type="ARBA" id="ARBA00023015"/>
    </source>
</evidence>
<dbReference type="PROSITE" id="PS00715">
    <property type="entry name" value="SIGMA70_1"/>
    <property type="match status" value="1"/>
</dbReference>
<dbReference type="AlphaFoldDB" id="A0A382ZPM2"/>
<keyword evidence="1" id="KW-0805">Transcription regulation</keyword>
<dbReference type="GO" id="GO:0016987">
    <property type="term" value="F:sigma factor activity"/>
    <property type="evidence" value="ECO:0007669"/>
    <property type="project" value="UniProtKB-KW"/>
</dbReference>
<dbReference type="Pfam" id="PF04542">
    <property type="entry name" value="Sigma70_r2"/>
    <property type="match status" value="1"/>
</dbReference>
<dbReference type="Gene3D" id="1.10.601.10">
    <property type="entry name" value="RNA Polymerase Primary Sigma Factor"/>
    <property type="match status" value="1"/>
</dbReference>
<protein>
    <recommendedName>
        <fullName evidence="5">RNA polymerase sigma-70 domain-containing protein</fullName>
    </recommendedName>
</protein>
<dbReference type="PANTHER" id="PTHR30603:SF47">
    <property type="entry name" value="RNA POLYMERASE SIGMA FACTOR SIGD, CHLOROPLASTIC"/>
    <property type="match status" value="1"/>
</dbReference>
<dbReference type="PANTHER" id="PTHR30603">
    <property type="entry name" value="RNA POLYMERASE SIGMA FACTOR RPO"/>
    <property type="match status" value="1"/>
</dbReference>